<evidence type="ECO:0000259" key="3">
    <source>
        <dbReference type="PROSITE" id="PS51702"/>
    </source>
</evidence>
<dbReference type="SUPFAM" id="SSF81383">
    <property type="entry name" value="F-box domain"/>
    <property type="match status" value="1"/>
</dbReference>
<keyword evidence="5" id="KW-1185">Reference proteome</keyword>
<feature type="compositionally biased region" description="Polar residues" evidence="1">
    <location>
        <begin position="1"/>
        <end position="11"/>
    </location>
</feature>
<dbReference type="Proteomes" id="UP000823388">
    <property type="component" value="Chromosome 3K"/>
</dbReference>
<gene>
    <name evidence="4" type="ORF">PVAP13_3KG413800</name>
</gene>
<dbReference type="InterPro" id="IPR003314">
    <property type="entry name" value="Mu-type_HTH"/>
</dbReference>
<dbReference type="InterPro" id="IPR055312">
    <property type="entry name" value="FBL15-like"/>
</dbReference>
<dbReference type="PROSITE" id="PS51702">
    <property type="entry name" value="HTH_MU"/>
    <property type="match status" value="1"/>
</dbReference>
<dbReference type="Pfam" id="PF00646">
    <property type="entry name" value="F-box"/>
    <property type="match status" value="1"/>
</dbReference>
<feature type="domain" description="F-box" evidence="2">
    <location>
        <begin position="26"/>
        <end position="75"/>
    </location>
</feature>
<dbReference type="EMBL" id="CM029041">
    <property type="protein sequence ID" value="KAG2628790.1"/>
    <property type="molecule type" value="Genomic_DNA"/>
</dbReference>
<feature type="domain" description="HTH Mu-type" evidence="3">
    <location>
        <begin position="1"/>
        <end position="48"/>
    </location>
</feature>
<evidence type="ECO:0000256" key="1">
    <source>
        <dbReference type="SAM" id="MobiDB-lite"/>
    </source>
</evidence>
<evidence type="ECO:0000313" key="5">
    <source>
        <dbReference type="Proteomes" id="UP000823388"/>
    </source>
</evidence>
<dbReference type="PANTHER" id="PTHR34709">
    <property type="entry name" value="OS10G0396666 PROTEIN"/>
    <property type="match status" value="1"/>
</dbReference>
<dbReference type="PROSITE" id="PS50181">
    <property type="entry name" value="FBOX"/>
    <property type="match status" value="1"/>
</dbReference>
<name>A0A8T0V0Z1_PANVG</name>
<protein>
    <recommendedName>
        <fullName evidence="6">F-box domain-containing protein</fullName>
    </recommendedName>
</protein>
<dbReference type="InterPro" id="IPR001810">
    <property type="entry name" value="F-box_dom"/>
</dbReference>
<accession>A0A8T0V0Z1</accession>
<reference evidence="4" key="1">
    <citation type="submission" date="2020-05" db="EMBL/GenBank/DDBJ databases">
        <title>WGS assembly of Panicum virgatum.</title>
        <authorList>
            <person name="Lovell J.T."/>
            <person name="Jenkins J."/>
            <person name="Shu S."/>
            <person name="Juenger T.E."/>
            <person name="Schmutz J."/>
        </authorList>
    </citation>
    <scope>NUCLEOTIDE SEQUENCE</scope>
    <source>
        <strain evidence="4">AP13</strain>
    </source>
</reference>
<evidence type="ECO:0000313" key="4">
    <source>
        <dbReference type="EMBL" id="KAG2628790.1"/>
    </source>
</evidence>
<evidence type="ECO:0000259" key="2">
    <source>
        <dbReference type="PROSITE" id="PS50181"/>
    </source>
</evidence>
<proteinExistence type="predicted"/>
<dbReference type="GO" id="GO:0003677">
    <property type="term" value="F:DNA binding"/>
    <property type="evidence" value="ECO:0007669"/>
    <property type="project" value="InterPro"/>
</dbReference>
<sequence>MNADTDSSTAMEQDGSRRRRRRLGPTYRFSDLPDDVLHRILLRLGSAPAAARTSVLSQRWRRVWTRLPGLVFRDHGPLRNRSFLSAVDGGLARYSAPTLRALHISMFHVASRVPAARVAGWLRFAAEHVAGDLLLCLPWLPAGGDAEELLGVGHGFRQLRLPPAGAFAALTVMVIRDARIDARDLERVVCWQCPFLLELHLVAIALVAVSDIILRSTSLRRLNFEVGNTTRLVLDTPSIEELSVSNLAKVSVVALKLEEIVPRHDASDPHRRRLLARHLRWLAVKGSHLVMPVLMRHFDTVDQLELDLAVSSGEDYKSFLRATTKLAKCDVFVVKLTTEWHAYESSLLYLLRKLAGTRKVVVHLPWTEGPPCMPGCNCGRKGSLNIDYIKLESLEVVEINDFTGEDHQVKILKLLLLCKNISASRIVINISRLFRWLSEGTCQRIRDEAHPGSDIKFNVWLNGRWEPYA</sequence>
<dbReference type="PANTHER" id="PTHR34709:SF68">
    <property type="entry name" value="OS07G0550432 PROTEIN"/>
    <property type="match status" value="1"/>
</dbReference>
<comment type="caution">
    <text evidence="4">The sequence shown here is derived from an EMBL/GenBank/DDBJ whole genome shotgun (WGS) entry which is preliminary data.</text>
</comment>
<organism evidence="4 5">
    <name type="scientific">Panicum virgatum</name>
    <name type="common">Blackwell switchgrass</name>
    <dbReference type="NCBI Taxonomy" id="38727"/>
    <lineage>
        <taxon>Eukaryota</taxon>
        <taxon>Viridiplantae</taxon>
        <taxon>Streptophyta</taxon>
        <taxon>Embryophyta</taxon>
        <taxon>Tracheophyta</taxon>
        <taxon>Spermatophyta</taxon>
        <taxon>Magnoliopsida</taxon>
        <taxon>Liliopsida</taxon>
        <taxon>Poales</taxon>
        <taxon>Poaceae</taxon>
        <taxon>PACMAD clade</taxon>
        <taxon>Panicoideae</taxon>
        <taxon>Panicodae</taxon>
        <taxon>Paniceae</taxon>
        <taxon>Panicinae</taxon>
        <taxon>Panicum</taxon>
        <taxon>Panicum sect. Hiantes</taxon>
    </lineage>
</organism>
<dbReference type="AlphaFoldDB" id="A0A8T0V0Z1"/>
<feature type="region of interest" description="Disordered" evidence="1">
    <location>
        <begin position="1"/>
        <end position="24"/>
    </location>
</feature>
<dbReference type="InterPro" id="IPR036047">
    <property type="entry name" value="F-box-like_dom_sf"/>
</dbReference>
<evidence type="ECO:0008006" key="6">
    <source>
        <dbReference type="Google" id="ProtNLM"/>
    </source>
</evidence>